<dbReference type="Pfam" id="PF24807">
    <property type="entry name" value="WD40_CDC20-Fz"/>
    <property type="match status" value="1"/>
</dbReference>
<protein>
    <submittedName>
        <fullName evidence="8">WD40 repeat-like protein</fullName>
    </submittedName>
</protein>
<sequence length="415" mass="45355">MPTLSSPTPTKSGGAQGRRRSLFIPSKTSSPSFSLSTQYQQSISPFSSCPETKRILEYSVAFQPRSISKAPFKVLDAPELQDDFYLNLVDWSYSNVLGVGLGSCVYLWDAQNSRVTKLCDLKDPTQNTVTCVNWNPKGNLAAIGTNKGVVQIWDVRAEKKIRELRGHDSRVGAIAWSAQDLLTTGSRDRNIFFRDIRLPSTDSITDKLHSHRQEVCGLKWASAPSNDNLLASGGNDNKLLIWDRAMLSKPLHTLVEHTAAVKAIAWSPYKAGLLASGGGTADQKIRFWNTSASPREATGGGTADSLSNVNTNSQVCNIAWSRSEDEIVSTHGFSQNQVVVWKVSATGQDALAPQLHTLATLTGHTMRVLYLAVSPDNENIVTGAGDETLRFWSVFGKKKKSDISGSWMENGPLVR</sequence>
<dbReference type="GO" id="GO:1990757">
    <property type="term" value="F:ubiquitin ligase activator activity"/>
    <property type="evidence" value="ECO:0007669"/>
    <property type="project" value="TreeGrafter"/>
</dbReference>
<dbReference type="SMART" id="SM00320">
    <property type="entry name" value="WD40"/>
    <property type="match status" value="5"/>
</dbReference>
<organism evidence="8 9">
    <name type="scientific">Rhizoclosmatium globosum</name>
    <dbReference type="NCBI Taxonomy" id="329046"/>
    <lineage>
        <taxon>Eukaryota</taxon>
        <taxon>Fungi</taxon>
        <taxon>Fungi incertae sedis</taxon>
        <taxon>Chytridiomycota</taxon>
        <taxon>Chytridiomycota incertae sedis</taxon>
        <taxon>Chytridiomycetes</taxon>
        <taxon>Chytridiales</taxon>
        <taxon>Chytriomycetaceae</taxon>
        <taxon>Rhizoclosmatium</taxon>
    </lineage>
</organism>
<dbReference type="PANTHER" id="PTHR19918">
    <property type="entry name" value="CELL DIVISION CYCLE 20 CDC20 FIZZY -RELATED"/>
    <property type="match status" value="1"/>
</dbReference>
<dbReference type="PROSITE" id="PS50082">
    <property type="entry name" value="WD_REPEATS_2"/>
    <property type="match status" value="3"/>
</dbReference>
<feature type="compositionally biased region" description="Polar residues" evidence="6">
    <location>
        <begin position="1"/>
        <end position="13"/>
    </location>
</feature>
<evidence type="ECO:0000256" key="1">
    <source>
        <dbReference type="ARBA" id="ARBA00006445"/>
    </source>
</evidence>
<name>A0A1Y2CDV9_9FUNG</name>
<keyword evidence="2 5" id="KW-0853">WD repeat</keyword>
<evidence type="ECO:0000313" key="8">
    <source>
        <dbReference type="EMBL" id="ORY45251.1"/>
    </source>
</evidence>
<dbReference type="InterPro" id="IPR015943">
    <property type="entry name" value="WD40/YVTN_repeat-like_dom_sf"/>
</dbReference>
<dbReference type="InterPro" id="IPR001680">
    <property type="entry name" value="WD40_rpt"/>
</dbReference>
<evidence type="ECO:0000256" key="4">
    <source>
        <dbReference type="ARBA" id="ARBA00023306"/>
    </source>
</evidence>
<dbReference type="SUPFAM" id="SSF50978">
    <property type="entry name" value="WD40 repeat-like"/>
    <property type="match status" value="1"/>
</dbReference>
<dbReference type="AlphaFoldDB" id="A0A1Y2CDV9"/>
<evidence type="ECO:0000256" key="6">
    <source>
        <dbReference type="SAM" id="MobiDB-lite"/>
    </source>
</evidence>
<dbReference type="Proteomes" id="UP000193642">
    <property type="component" value="Unassembled WGS sequence"/>
</dbReference>
<dbReference type="STRING" id="329046.A0A1Y2CDV9"/>
<keyword evidence="9" id="KW-1185">Reference proteome</keyword>
<feature type="repeat" description="WD" evidence="5">
    <location>
        <begin position="361"/>
        <end position="394"/>
    </location>
</feature>
<feature type="region of interest" description="Disordered" evidence="6">
    <location>
        <begin position="1"/>
        <end position="31"/>
    </location>
</feature>
<dbReference type="OrthoDB" id="10263272at2759"/>
<feature type="domain" description="CDC20/Fizzy WD40" evidence="7">
    <location>
        <begin position="75"/>
        <end position="392"/>
    </location>
</feature>
<dbReference type="InterPro" id="IPR056150">
    <property type="entry name" value="WD40_CDC20-Fz"/>
</dbReference>
<reference evidence="8 9" key="1">
    <citation type="submission" date="2016-07" db="EMBL/GenBank/DDBJ databases">
        <title>Pervasive Adenine N6-methylation of Active Genes in Fungi.</title>
        <authorList>
            <consortium name="DOE Joint Genome Institute"/>
            <person name="Mondo S.J."/>
            <person name="Dannebaum R.O."/>
            <person name="Kuo R.C."/>
            <person name="Labutti K."/>
            <person name="Haridas S."/>
            <person name="Kuo A."/>
            <person name="Salamov A."/>
            <person name="Ahrendt S.R."/>
            <person name="Lipzen A."/>
            <person name="Sullivan W."/>
            <person name="Andreopoulos W.B."/>
            <person name="Clum A."/>
            <person name="Lindquist E."/>
            <person name="Daum C."/>
            <person name="Ramamoorthy G.K."/>
            <person name="Gryganskyi A."/>
            <person name="Culley D."/>
            <person name="Magnuson J.K."/>
            <person name="James T.Y."/>
            <person name="O'Malley M.A."/>
            <person name="Stajich J.E."/>
            <person name="Spatafora J.W."/>
            <person name="Visel A."/>
            <person name="Grigoriev I.V."/>
        </authorList>
    </citation>
    <scope>NUCLEOTIDE SEQUENCE [LARGE SCALE GENOMIC DNA]</scope>
    <source>
        <strain evidence="8 9">JEL800</strain>
    </source>
</reference>
<dbReference type="GO" id="GO:0005680">
    <property type="term" value="C:anaphase-promoting complex"/>
    <property type="evidence" value="ECO:0007669"/>
    <property type="project" value="TreeGrafter"/>
</dbReference>
<dbReference type="GO" id="GO:0010997">
    <property type="term" value="F:anaphase-promoting complex binding"/>
    <property type="evidence" value="ECO:0007669"/>
    <property type="project" value="InterPro"/>
</dbReference>
<evidence type="ECO:0000313" key="9">
    <source>
        <dbReference type="Proteomes" id="UP000193642"/>
    </source>
</evidence>
<accession>A0A1Y2CDV9</accession>
<gene>
    <name evidence="8" type="ORF">BCR33DRAFT_659191</name>
</gene>
<evidence type="ECO:0000256" key="5">
    <source>
        <dbReference type="PROSITE-ProRule" id="PRU00221"/>
    </source>
</evidence>
<dbReference type="EMBL" id="MCGO01000020">
    <property type="protein sequence ID" value="ORY45251.1"/>
    <property type="molecule type" value="Genomic_DNA"/>
</dbReference>
<dbReference type="GO" id="GO:0031145">
    <property type="term" value="P:anaphase-promoting complex-dependent catabolic process"/>
    <property type="evidence" value="ECO:0007669"/>
    <property type="project" value="TreeGrafter"/>
</dbReference>
<dbReference type="InterPro" id="IPR033010">
    <property type="entry name" value="Cdc20/Fizzy"/>
</dbReference>
<dbReference type="Gene3D" id="2.130.10.10">
    <property type="entry name" value="YVTN repeat-like/Quinoprotein amine dehydrogenase"/>
    <property type="match status" value="1"/>
</dbReference>
<keyword evidence="3" id="KW-0677">Repeat</keyword>
<evidence type="ECO:0000256" key="2">
    <source>
        <dbReference type="ARBA" id="ARBA00022574"/>
    </source>
</evidence>
<evidence type="ECO:0000259" key="7">
    <source>
        <dbReference type="Pfam" id="PF24807"/>
    </source>
</evidence>
<evidence type="ECO:0000256" key="3">
    <source>
        <dbReference type="ARBA" id="ARBA00022737"/>
    </source>
</evidence>
<comment type="similarity">
    <text evidence="1">Belongs to the WD repeat CDC20/Fizzy family.</text>
</comment>
<keyword evidence="4" id="KW-0131">Cell cycle</keyword>
<proteinExistence type="inferred from homology"/>
<comment type="caution">
    <text evidence="8">The sequence shown here is derived from an EMBL/GenBank/DDBJ whole genome shotgun (WGS) entry which is preliminary data.</text>
</comment>
<dbReference type="InterPro" id="IPR036322">
    <property type="entry name" value="WD40_repeat_dom_sf"/>
</dbReference>
<dbReference type="PROSITE" id="PS50294">
    <property type="entry name" value="WD_REPEATS_REGION"/>
    <property type="match status" value="2"/>
</dbReference>
<feature type="repeat" description="WD" evidence="5">
    <location>
        <begin position="208"/>
        <end position="243"/>
    </location>
</feature>
<feature type="repeat" description="WD" evidence="5">
    <location>
        <begin position="122"/>
        <end position="163"/>
    </location>
</feature>
<dbReference type="GO" id="GO:1905786">
    <property type="term" value="P:positive regulation of anaphase-promoting complex-dependent catabolic process"/>
    <property type="evidence" value="ECO:0007669"/>
    <property type="project" value="TreeGrafter"/>
</dbReference>
<dbReference type="PANTHER" id="PTHR19918:SF1">
    <property type="entry name" value="FIZZY-RELATED PROTEIN HOMOLOG"/>
    <property type="match status" value="1"/>
</dbReference>